<evidence type="ECO:0000313" key="2">
    <source>
        <dbReference type="Proteomes" id="UP000326678"/>
    </source>
</evidence>
<protein>
    <submittedName>
        <fullName evidence="1">Uncharacterized protein</fullName>
    </submittedName>
</protein>
<evidence type="ECO:0000313" key="1">
    <source>
        <dbReference type="EMBL" id="QFS50255.1"/>
    </source>
</evidence>
<accession>A0A5P8WBS0</accession>
<gene>
    <name evidence="1" type="ORF">GXM_07749</name>
</gene>
<keyword evidence="2" id="KW-1185">Reference proteome</keyword>
<dbReference type="RefSeq" id="WP_194198964.1">
    <property type="nucleotide sequence ID" value="NZ_CP045227.1"/>
</dbReference>
<reference evidence="1 2" key="1">
    <citation type="submission" date="2019-10" db="EMBL/GenBank/DDBJ databases">
        <title>Genomic and transcriptomic insights into the perfect genentic adaptation of a filamentous nitrogen-fixing cyanobacterium to rice fields.</title>
        <authorList>
            <person name="Chen Z."/>
        </authorList>
    </citation>
    <scope>NUCLEOTIDE SEQUENCE [LARGE SCALE GENOMIC DNA]</scope>
    <source>
        <strain evidence="1">CCNUC1</strain>
    </source>
</reference>
<dbReference type="AlphaFoldDB" id="A0A5P8WBS0"/>
<dbReference type="Proteomes" id="UP000326678">
    <property type="component" value="Chromosome Gxm2"/>
</dbReference>
<organism evidence="1 2">
    <name type="scientific">Nostoc sphaeroides CCNUC1</name>
    <dbReference type="NCBI Taxonomy" id="2653204"/>
    <lineage>
        <taxon>Bacteria</taxon>
        <taxon>Bacillati</taxon>
        <taxon>Cyanobacteriota</taxon>
        <taxon>Cyanophyceae</taxon>
        <taxon>Nostocales</taxon>
        <taxon>Nostocaceae</taxon>
        <taxon>Nostoc</taxon>
    </lineage>
</organism>
<name>A0A5P8WBS0_9NOSO</name>
<dbReference type="EMBL" id="CP045227">
    <property type="protein sequence ID" value="QFS50255.1"/>
    <property type="molecule type" value="Genomic_DNA"/>
</dbReference>
<sequence length="51" mass="5700">MEYFFTWKSLRLVELTLTLPAIAASFAALEKISPKLGVTKTCIVNHKSVEC</sequence>
<dbReference type="KEGG" id="nsh:GXM_07749"/>
<proteinExistence type="predicted"/>